<evidence type="ECO:0000256" key="1">
    <source>
        <dbReference type="ARBA" id="ARBA00010645"/>
    </source>
</evidence>
<dbReference type="SUPFAM" id="SSF54285">
    <property type="entry name" value="MoaD/ThiS"/>
    <property type="match status" value="1"/>
</dbReference>
<dbReference type="InterPro" id="IPR016155">
    <property type="entry name" value="Mopterin_synth/thiamin_S_b"/>
</dbReference>
<accession>M1GP95</accession>
<evidence type="ECO:0000313" key="2">
    <source>
        <dbReference type="EMBL" id="AGE14089.1"/>
    </source>
</evidence>
<dbReference type="PANTHER" id="PTHR37483:SF1">
    <property type="entry name" value="UPF0125 PROTEIN RATB"/>
    <property type="match status" value="1"/>
</dbReference>
<protein>
    <submittedName>
        <fullName evidence="2">Uncharacterized protein</fullName>
    </submittedName>
</protein>
<dbReference type="NCBIfam" id="NF002490">
    <property type="entry name" value="PRK01777.1"/>
    <property type="match status" value="1"/>
</dbReference>
<name>M1GP95_9ZZZZ</name>
<dbReference type="InterPro" id="IPR037021">
    <property type="entry name" value="RnfH_sf"/>
</dbReference>
<reference evidence="2" key="1">
    <citation type="journal article" date="2013" name="Appl. Environ. Microbiol.">
        <title>RubisCO Gene Clusters Found in a Metagenome Microarray from Acid Mine Drainage.</title>
        <authorList>
            <person name="Guo X."/>
            <person name="Yin H."/>
            <person name="Cong J."/>
            <person name="Dai Z."/>
            <person name="Liang Y."/>
            <person name="Liu X."/>
        </authorList>
    </citation>
    <scope>NUCLEOTIDE SEQUENCE</scope>
</reference>
<dbReference type="Gene3D" id="3.10.20.280">
    <property type="entry name" value="RnfH-like"/>
    <property type="match status" value="1"/>
</dbReference>
<dbReference type="HAMAP" id="MF_00460">
    <property type="entry name" value="UPF0125_RnfH"/>
    <property type="match status" value="1"/>
</dbReference>
<dbReference type="Pfam" id="PF03658">
    <property type="entry name" value="Ub-RnfH"/>
    <property type="match status" value="1"/>
</dbReference>
<dbReference type="InterPro" id="IPR005346">
    <property type="entry name" value="RnfH"/>
</dbReference>
<organism evidence="2">
    <name type="scientific">uncultured prokaryote</name>
    <dbReference type="NCBI Taxonomy" id="198431"/>
    <lineage>
        <taxon>unclassified sequences</taxon>
        <taxon>environmental samples</taxon>
    </lineage>
</organism>
<dbReference type="PANTHER" id="PTHR37483">
    <property type="entry name" value="UPF0125 PROTEIN RATB"/>
    <property type="match status" value="1"/>
</dbReference>
<dbReference type="AlphaFoldDB" id="M1GP95"/>
<comment type="similarity">
    <text evidence="1">Belongs to the UPF0125 (RnfH) family.</text>
</comment>
<sequence length="101" mass="10935">MEPASERGMRVLVVYALPDRQWALPVAVVPGARIRDAIAQSGIAVACPDLPGGVEGPWDVGVFNRPATPDDVVHDGDRIEIYRPLQIDPKEARRLRAGAGR</sequence>
<proteinExistence type="inferred from homology"/>
<dbReference type="EMBL" id="JQ815895">
    <property type="protein sequence ID" value="AGE14089.1"/>
    <property type="molecule type" value="Genomic_DNA"/>
</dbReference>